<sequence>MPGKNPGCVGKGGQGEKNTDLLHQLPADMLSLLKKSQLIKGIKAKQ</sequence>
<proteinExistence type="predicted"/>
<evidence type="ECO:0000313" key="1">
    <source>
        <dbReference type="EMBL" id="MPN31263.1"/>
    </source>
</evidence>
<comment type="caution">
    <text evidence="1">The sequence shown here is derived from an EMBL/GenBank/DDBJ whole genome shotgun (WGS) entry which is preliminary data.</text>
</comment>
<gene>
    <name evidence="1" type="ORF">SDC9_178737</name>
</gene>
<name>A0A645H5Z2_9ZZZZ</name>
<organism evidence="1">
    <name type="scientific">bioreactor metagenome</name>
    <dbReference type="NCBI Taxonomy" id="1076179"/>
    <lineage>
        <taxon>unclassified sequences</taxon>
        <taxon>metagenomes</taxon>
        <taxon>ecological metagenomes</taxon>
    </lineage>
</organism>
<reference evidence="1" key="1">
    <citation type="submission" date="2019-08" db="EMBL/GenBank/DDBJ databases">
        <authorList>
            <person name="Kucharzyk K."/>
            <person name="Murdoch R.W."/>
            <person name="Higgins S."/>
            <person name="Loffler F."/>
        </authorList>
    </citation>
    <scope>NUCLEOTIDE SEQUENCE</scope>
</reference>
<accession>A0A645H5Z2</accession>
<dbReference type="AlphaFoldDB" id="A0A645H5Z2"/>
<protein>
    <submittedName>
        <fullName evidence="1">Uncharacterized protein</fullName>
    </submittedName>
</protein>
<dbReference type="EMBL" id="VSSQ01082737">
    <property type="protein sequence ID" value="MPN31263.1"/>
    <property type="molecule type" value="Genomic_DNA"/>
</dbReference>